<protein>
    <submittedName>
        <fullName evidence="1">Uncharacterized protein</fullName>
    </submittedName>
</protein>
<dbReference type="GeneID" id="14875015"/>
<evidence type="ECO:0000313" key="2">
    <source>
        <dbReference type="Proteomes" id="UP000007797"/>
    </source>
</evidence>
<gene>
    <name evidence="1" type="ORF">DFA_05583</name>
</gene>
<accession>F4PLM8</accession>
<name>F4PLM8_CACFS</name>
<dbReference type="RefSeq" id="XP_004361301.1">
    <property type="nucleotide sequence ID" value="XM_004361244.1"/>
</dbReference>
<sequence>MVTTTNRLDVTFFDRCVSLFVGKRSISLN</sequence>
<keyword evidence="2" id="KW-1185">Reference proteome</keyword>
<dbReference type="Proteomes" id="UP000007797">
    <property type="component" value="Unassembled WGS sequence"/>
</dbReference>
<dbReference type="EMBL" id="GL883008">
    <property type="protein sequence ID" value="EGG23450.1"/>
    <property type="molecule type" value="Genomic_DNA"/>
</dbReference>
<dbReference type="AlphaFoldDB" id="F4PLM8"/>
<reference evidence="2" key="1">
    <citation type="journal article" date="2011" name="Genome Res.">
        <title>Phylogeny-wide analysis of social amoeba genomes highlights ancient origins for complex intercellular communication.</title>
        <authorList>
            <person name="Heidel A.J."/>
            <person name="Lawal H.M."/>
            <person name="Felder M."/>
            <person name="Schilde C."/>
            <person name="Helps N.R."/>
            <person name="Tunggal B."/>
            <person name="Rivero F."/>
            <person name="John U."/>
            <person name="Schleicher M."/>
            <person name="Eichinger L."/>
            <person name="Platzer M."/>
            <person name="Noegel A.A."/>
            <person name="Schaap P."/>
            <person name="Gloeckner G."/>
        </authorList>
    </citation>
    <scope>NUCLEOTIDE SEQUENCE [LARGE SCALE GENOMIC DNA]</scope>
    <source>
        <strain evidence="2">SH3</strain>
    </source>
</reference>
<dbReference type="KEGG" id="dfa:DFA_05583"/>
<evidence type="ECO:0000313" key="1">
    <source>
        <dbReference type="EMBL" id="EGG23450.1"/>
    </source>
</evidence>
<organism evidence="1 2">
    <name type="scientific">Cavenderia fasciculata</name>
    <name type="common">Slime mold</name>
    <name type="synonym">Dictyostelium fasciculatum</name>
    <dbReference type="NCBI Taxonomy" id="261658"/>
    <lineage>
        <taxon>Eukaryota</taxon>
        <taxon>Amoebozoa</taxon>
        <taxon>Evosea</taxon>
        <taxon>Eumycetozoa</taxon>
        <taxon>Dictyostelia</taxon>
        <taxon>Acytosteliales</taxon>
        <taxon>Cavenderiaceae</taxon>
        <taxon>Cavenderia</taxon>
    </lineage>
</organism>
<proteinExistence type="predicted"/>